<keyword evidence="1" id="KW-0175">Coiled coil</keyword>
<name>A0A8T0E3H4_ARGBR</name>
<sequence>MDQIAEIKKRSKSVSEECQELSNSQMKMQENVSEVKTYLRKIQIRIEHVQEITTISEKKNEELKNELVSAKSEITVLKNSVLPMKLKTEPNIDLRKMDEKYSELEKLFALSQKENEKTLSNFLESNRLLCEAMNKYADAQETEKILNAKIEACENEIVTLKSKAKFQNELSEKARDNDFTNDRRNIITESKETQTLKDIMDENCSENIIAESDLLENVNNKNSISNQFNETEHFPNNICTHTTNEANPPEQVSNKFPSFKENVTASLGTSMKRKLSLIDDDESELSRKKLFCSANVVNPKNDWESENQVHRMFSPLIEDEKSIPSSINSLDDIGLSQGKQENEEFNKSANVDIIREENNGIQVEVETVDVTSVQMNLKDLKVSDSGSTSTREEVDDCIHVREK</sequence>
<accession>A0A8T0E3H4</accession>
<organism evidence="2 3">
    <name type="scientific">Argiope bruennichi</name>
    <name type="common">Wasp spider</name>
    <name type="synonym">Aranea bruennichi</name>
    <dbReference type="NCBI Taxonomy" id="94029"/>
    <lineage>
        <taxon>Eukaryota</taxon>
        <taxon>Metazoa</taxon>
        <taxon>Ecdysozoa</taxon>
        <taxon>Arthropoda</taxon>
        <taxon>Chelicerata</taxon>
        <taxon>Arachnida</taxon>
        <taxon>Araneae</taxon>
        <taxon>Araneomorphae</taxon>
        <taxon>Entelegynae</taxon>
        <taxon>Araneoidea</taxon>
        <taxon>Araneidae</taxon>
        <taxon>Argiope</taxon>
    </lineage>
</organism>
<protein>
    <submittedName>
        <fullName evidence="2">Uncharacterized protein</fullName>
    </submittedName>
</protein>
<dbReference type="AlphaFoldDB" id="A0A8T0E3H4"/>
<evidence type="ECO:0000313" key="3">
    <source>
        <dbReference type="Proteomes" id="UP000807504"/>
    </source>
</evidence>
<dbReference type="EMBL" id="JABXBU010002231">
    <property type="protein sequence ID" value="KAF8764973.1"/>
    <property type="molecule type" value="Genomic_DNA"/>
</dbReference>
<feature type="coiled-coil region" evidence="1">
    <location>
        <begin position="53"/>
        <end position="170"/>
    </location>
</feature>
<keyword evidence="3" id="KW-1185">Reference proteome</keyword>
<reference evidence="2" key="1">
    <citation type="journal article" date="2020" name="bioRxiv">
        <title>Chromosome-level reference genome of the European wasp spider Argiope bruennichi: a resource for studies on range expansion and evolutionary adaptation.</title>
        <authorList>
            <person name="Sheffer M.M."/>
            <person name="Hoppe A."/>
            <person name="Krehenwinkel H."/>
            <person name="Uhl G."/>
            <person name="Kuss A.W."/>
            <person name="Jensen L."/>
            <person name="Jensen C."/>
            <person name="Gillespie R.G."/>
            <person name="Hoff K.J."/>
            <person name="Prost S."/>
        </authorList>
    </citation>
    <scope>NUCLEOTIDE SEQUENCE</scope>
</reference>
<comment type="caution">
    <text evidence="2">The sequence shown here is derived from an EMBL/GenBank/DDBJ whole genome shotgun (WGS) entry which is preliminary data.</text>
</comment>
<dbReference type="Proteomes" id="UP000807504">
    <property type="component" value="Unassembled WGS sequence"/>
</dbReference>
<evidence type="ECO:0000313" key="2">
    <source>
        <dbReference type="EMBL" id="KAF8764973.1"/>
    </source>
</evidence>
<evidence type="ECO:0000256" key="1">
    <source>
        <dbReference type="SAM" id="Coils"/>
    </source>
</evidence>
<reference evidence="2" key="2">
    <citation type="submission" date="2020-06" db="EMBL/GenBank/DDBJ databases">
        <authorList>
            <person name="Sheffer M."/>
        </authorList>
    </citation>
    <scope>NUCLEOTIDE SEQUENCE</scope>
</reference>
<proteinExistence type="predicted"/>
<gene>
    <name evidence="2" type="ORF">HNY73_022996</name>
</gene>